<feature type="binding site" evidence="5">
    <location>
        <position position="227"/>
    </location>
    <ligand>
        <name>isopentenyl diphosphate</name>
        <dbReference type="ChEBI" id="CHEBI:128769"/>
    </ligand>
</feature>
<feature type="binding site" evidence="5">
    <location>
        <position position="128"/>
    </location>
    <ligand>
        <name>isopentenyl diphosphate</name>
        <dbReference type="ChEBI" id="CHEBI:128769"/>
    </ligand>
</feature>
<feature type="binding site" evidence="5">
    <location>
        <position position="226"/>
    </location>
    <ligand>
        <name>(2E)-4-hydroxy-3-methylbut-2-enyl diphosphate</name>
        <dbReference type="ChEBI" id="CHEBI:128753"/>
    </ligand>
</feature>
<feature type="binding site" evidence="5">
    <location>
        <position position="128"/>
    </location>
    <ligand>
        <name>(2E)-4-hydroxy-3-methylbut-2-enyl diphosphate</name>
        <dbReference type="ChEBI" id="CHEBI:128753"/>
    </ligand>
</feature>
<comment type="caution">
    <text evidence="5">Lacks conserved residue(s) required for the propagation of feature annotation.</text>
</comment>
<dbReference type="NCBIfam" id="NF002188">
    <property type="entry name" value="PRK01045.1-2"/>
    <property type="match status" value="1"/>
</dbReference>
<feature type="binding site" evidence="5">
    <location>
        <position position="227"/>
    </location>
    <ligand>
        <name>(2E)-4-hydroxy-3-methylbut-2-enyl diphosphate</name>
        <dbReference type="ChEBI" id="CHEBI:128753"/>
    </ligand>
</feature>
<keyword evidence="3 5" id="KW-0408">Iron</keyword>
<organism evidence="7">
    <name type="scientific">Candidatus Kentrum eta</name>
    <dbReference type="NCBI Taxonomy" id="2126337"/>
    <lineage>
        <taxon>Bacteria</taxon>
        <taxon>Pseudomonadati</taxon>
        <taxon>Pseudomonadota</taxon>
        <taxon>Gammaproteobacteria</taxon>
        <taxon>Candidatus Kentrum</taxon>
    </lineage>
</organism>
<feature type="binding site" evidence="5">
    <location>
        <position position="128"/>
    </location>
    <ligand>
        <name>dimethylallyl diphosphate</name>
        <dbReference type="ChEBI" id="CHEBI:57623"/>
    </ligand>
</feature>
<dbReference type="GO" id="GO:0016114">
    <property type="term" value="P:terpenoid biosynthetic process"/>
    <property type="evidence" value="ECO:0007669"/>
    <property type="project" value="UniProtKB-UniRule"/>
</dbReference>
<comment type="cofactor">
    <cofactor evidence="5">
        <name>[4Fe-4S] cluster</name>
        <dbReference type="ChEBI" id="CHEBI:49883"/>
    </cofactor>
    <text evidence="5">Binds 1 [4Fe-4S] cluster per subunit.</text>
</comment>
<keyword evidence="1 5" id="KW-0004">4Fe-4S</keyword>
<dbReference type="GO" id="GO:0046872">
    <property type="term" value="F:metal ion binding"/>
    <property type="evidence" value="ECO:0007669"/>
    <property type="project" value="UniProtKB-KW"/>
</dbReference>
<evidence type="ECO:0000256" key="1">
    <source>
        <dbReference type="ARBA" id="ARBA00022485"/>
    </source>
</evidence>
<dbReference type="PANTHER" id="PTHR30426">
    <property type="entry name" value="4-HYDROXY-3-METHYLBUT-2-ENYL DIPHOSPHATE REDUCTASE"/>
    <property type="match status" value="1"/>
</dbReference>
<proteinExistence type="inferred from homology"/>
<protein>
    <recommendedName>
        <fullName evidence="5">4-hydroxy-3-methylbut-2-enyl diphosphate reductase</fullName>
        <shortName evidence="5">HMBPP reductase</shortName>
        <ecNumber evidence="5">1.17.7.4</ecNumber>
    </recommendedName>
</protein>
<feature type="binding site" evidence="5">
    <location>
        <position position="270"/>
    </location>
    <ligand>
        <name>isopentenyl diphosphate</name>
        <dbReference type="ChEBI" id="CHEBI:128769"/>
    </ligand>
</feature>
<dbReference type="Pfam" id="PF02401">
    <property type="entry name" value="LYTB"/>
    <property type="match status" value="1"/>
</dbReference>
<dbReference type="EC" id="1.17.7.4" evidence="5"/>
<dbReference type="Gene3D" id="3.40.50.11270">
    <property type="match status" value="1"/>
</dbReference>
<comment type="similarity">
    <text evidence="5">Belongs to the IspH family.</text>
</comment>
<evidence type="ECO:0000256" key="5">
    <source>
        <dbReference type="HAMAP-Rule" id="MF_00191"/>
    </source>
</evidence>
<comment type="catalytic activity">
    <reaction evidence="5">
        <text>isopentenyl diphosphate + 2 oxidized [2Fe-2S]-[ferredoxin] + H2O = (2E)-4-hydroxy-3-methylbut-2-enyl diphosphate + 2 reduced [2Fe-2S]-[ferredoxin] + 2 H(+)</text>
        <dbReference type="Rhea" id="RHEA:24488"/>
        <dbReference type="Rhea" id="RHEA-COMP:10000"/>
        <dbReference type="Rhea" id="RHEA-COMP:10001"/>
        <dbReference type="ChEBI" id="CHEBI:15377"/>
        <dbReference type="ChEBI" id="CHEBI:15378"/>
        <dbReference type="ChEBI" id="CHEBI:33737"/>
        <dbReference type="ChEBI" id="CHEBI:33738"/>
        <dbReference type="ChEBI" id="CHEBI:128753"/>
        <dbReference type="ChEBI" id="CHEBI:128769"/>
        <dbReference type="EC" id="1.17.7.4"/>
    </reaction>
</comment>
<dbReference type="GO" id="GO:0051539">
    <property type="term" value="F:4 iron, 4 sulfur cluster binding"/>
    <property type="evidence" value="ECO:0007669"/>
    <property type="project" value="UniProtKB-UniRule"/>
</dbReference>
<keyword evidence="4 5" id="KW-0411">Iron-sulfur</keyword>
<dbReference type="HAMAP" id="MF_00191">
    <property type="entry name" value="IspH"/>
    <property type="match status" value="1"/>
</dbReference>
<dbReference type="AlphaFoldDB" id="A0A450VGQ9"/>
<dbReference type="GO" id="GO:0019288">
    <property type="term" value="P:isopentenyl diphosphate biosynthetic process, methylerythritol 4-phosphate pathway"/>
    <property type="evidence" value="ECO:0007669"/>
    <property type="project" value="UniProtKB-UniRule"/>
</dbReference>
<feature type="binding site" evidence="5">
    <location>
        <position position="226"/>
    </location>
    <ligand>
        <name>isopentenyl diphosphate</name>
        <dbReference type="ChEBI" id="CHEBI:128769"/>
    </ligand>
</feature>
<feature type="binding site" evidence="5">
    <location>
        <position position="228"/>
    </location>
    <ligand>
        <name>(2E)-4-hydroxy-3-methylbut-2-enyl diphosphate</name>
        <dbReference type="ChEBI" id="CHEBI:128753"/>
    </ligand>
</feature>
<accession>A0A450VGQ9</accession>
<evidence type="ECO:0000313" key="6">
    <source>
        <dbReference type="EMBL" id="VFK02958.1"/>
    </source>
</evidence>
<name>A0A450VGQ9_9GAMM</name>
<reference evidence="7" key="1">
    <citation type="submission" date="2019-02" db="EMBL/GenBank/DDBJ databases">
        <authorList>
            <person name="Gruber-Vodicka R. H."/>
            <person name="Seah K. B. B."/>
        </authorList>
    </citation>
    <scope>NUCLEOTIDE SEQUENCE</scope>
    <source>
        <strain evidence="8">BECK_SA2B12</strain>
        <strain evidence="7">BECK_SA2B15</strain>
        <strain evidence="6">BECK_SA2B20</strain>
    </source>
</reference>
<comment type="catalytic activity">
    <reaction evidence="5">
        <text>dimethylallyl diphosphate + 2 oxidized [2Fe-2S]-[ferredoxin] + H2O = (2E)-4-hydroxy-3-methylbut-2-enyl diphosphate + 2 reduced [2Fe-2S]-[ferredoxin] + 2 H(+)</text>
        <dbReference type="Rhea" id="RHEA:24825"/>
        <dbReference type="Rhea" id="RHEA-COMP:10000"/>
        <dbReference type="Rhea" id="RHEA-COMP:10001"/>
        <dbReference type="ChEBI" id="CHEBI:15377"/>
        <dbReference type="ChEBI" id="CHEBI:15378"/>
        <dbReference type="ChEBI" id="CHEBI:33737"/>
        <dbReference type="ChEBI" id="CHEBI:33738"/>
        <dbReference type="ChEBI" id="CHEBI:57623"/>
        <dbReference type="ChEBI" id="CHEBI:128753"/>
        <dbReference type="EC" id="1.17.7.4"/>
    </reaction>
</comment>
<evidence type="ECO:0000256" key="2">
    <source>
        <dbReference type="ARBA" id="ARBA00022723"/>
    </source>
</evidence>
<dbReference type="NCBIfam" id="NF002190">
    <property type="entry name" value="PRK01045.1-4"/>
    <property type="match status" value="1"/>
</dbReference>
<feature type="binding site" evidence="5">
    <location>
        <position position="228"/>
    </location>
    <ligand>
        <name>isopentenyl diphosphate</name>
        <dbReference type="ChEBI" id="CHEBI:128769"/>
    </ligand>
</feature>
<sequence length="310" mass="34030">MTSIKSIILAQPRGFCAGVVRAIEIVKLALEQYEPPVYVFHEIVHNPYVVNDLRGKGAIFVDDLNEVPAGAVTIFSAPGVPTRVVDKAMEKQLEVIDATCPLVTKVHLQAQKYYQAGRELIIIGRMGHDEIQGTMGSVPGPVYVILTLEDVDNLQVKDPDKLAYVTQTTLSVDDTKEVIAALHKRFPNIQGPNTSDICYATQNRQNAVRKLSKEVDLLLVVGARNSSNSNRLREVSTQCGTPAYLIRDETEIQPNWLENVSKVGITAGASAPEVLVQRVIKHLNKSETATVCSMEGVEEKITFSLPNQIS</sequence>
<feature type="binding site" evidence="5">
    <location>
        <position position="226"/>
    </location>
    <ligand>
        <name>dimethylallyl diphosphate</name>
        <dbReference type="ChEBI" id="CHEBI:57623"/>
    </ligand>
</feature>
<dbReference type="UniPathway" id="UPA00059">
    <property type="reaction ID" value="UER00105"/>
</dbReference>
<feature type="binding site" evidence="5">
    <location>
        <position position="270"/>
    </location>
    <ligand>
        <name>dimethylallyl diphosphate</name>
        <dbReference type="ChEBI" id="CHEBI:57623"/>
    </ligand>
</feature>
<dbReference type="EMBL" id="CAADFG010000368">
    <property type="protein sequence ID" value="VFK03945.1"/>
    <property type="molecule type" value="Genomic_DNA"/>
</dbReference>
<feature type="binding site" evidence="5">
    <location>
        <position position="270"/>
    </location>
    <ligand>
        <name>(2E)-4-hydroxy-3-methylbut-2-enyl diphosphate</name>
        <dbReference type="ChEBI" id="CHEBI:128753"/>
    </ligand>
</feature>
<feature type="binding site" evidence="5">
    <location>
        <position position="45"/>
    </location>
    <ligand>
        <name>(2E)-4-hydroxy-3-methylbut-2-enyl diphosphate</name>
        <dbReference type="ChEBI" id="CHEBI:128753"/>
    </ligand>
</feature>
<dbReference type="PANTHER" id="PTHR30426:SF0">
    <property type="entry name" value="4-HYDROXY-3-METHYLBUT-2-ENYL DIPHOSPHATE REDUCTASE"/>
    <property type="match status" value="1"/>
</dbReference>
<feature type="binding site" evidence="5">
    <location>
        <position position="16"/>
    </location>
    <ligand>
        <name>[4Fe-4S] cluster</name>
        <dbReference type="ChEBI" id="CHEBI:49883"/>
    </ligand>
</feature>
<dbReference type="EMBL" id="CAADFI010000316">
    <property type="protein sequence ID" value="VFK02958.1"/>
    <property type="molecule type" value="Genomic_DNA"/>
</dbReference>
<gene>
    <name evidence="5" type="primary">ispH</name>
    <name evidence="7" type="ORF">BECKH772A_GA0070896_103682</name>
    <name evidence="6" type="ORF">BECKH772B_GA0070898_103162</name>
    <name evidence="8" type="ORF">BECKH772C_GA0070978_103122</name>
</gene>
<feature type="binding site" evidence="5">
    <location>
        <position position="228"/>
    </location>
    <ligand>
        <name>dimethylallyl diphosphate</name>
        <dbReference type="ChEBI" id="CHEBI:57623"/>
    </ligand>
</feature>
<keyword evidence="2 5" id="KW-0479">Metal-binding</keyword>
<dbReference type="InterPro" id="IPR003451">
    <property type="entry name" value="LytB/IspH"/>
</dbReference>
<feature type="binding site" evidence="5">
    <location>
        <position position="227"/>
    </location>
    <ligand>
        <name>dimethylallyl diphosphate</name>
        <dbReference type="ChEBI" id="CHEBI:57623"/>
    </ligand>
</feature>
<dbReference type="CDD" id="cd13944">
    <property type="entry name" value="lytB_ispH"/>
    <property type="match status" value="1"/>
</dbReference>
<evidence type="ECO:0000313" key="8">
    <source>
        <dbReference type="EMBL" id="VFK05921.1"/>
    </source>
</evidence>
<comment type="function">
    <text evidence="5">Catalyzes the conversion of 1-hydroxy-2-methyl-2-(E)-butenyl 4-diphosphate (HMBPP) into a mixture of isopentenyl diphosphate (IPP) and dimethylallyl diphosphate (DMAPP). Acts in the terminal step of the DOXP/MEP pathway for isoprenoid precursor biosynthesis.</text>
</comment>
<feature type="binding site" evidence="5">
    <location>
        <position position="45"/>
    </location>
    <ligand>
        <name>isopentenyl diphosphate</name>
        <dbReference type="ChEBI" id="CHEBI:128769"/>
    </ligand>
</feature>
<dbReference type="NCBIfam" id="TIGR00216">
    <property type="entry name" value="ispH_lytB"/>
    <property type="match status" value="1"/>
</dbReference>
<dbReference type="GO" id="GO:0050992">
    <property type="term" value="P:dimethylallyl diphosphate biosynthetic process"/>
    <property type="evidence" value="ECO:0007669"/>
    <property type="project" value="UniProtKB-UniRule"/>
</dbReference>
<evidence type="ECO:0000256" key="4">
    <source>
        <dbReference type="ARBA" id="ARBA00023014"/>
    </source>
</evidence>
<feature type="binding site" evidence="5">
    <location>
        <position position="45"/>
    </location>
    <ligand>
        <name>dimethylallyl diphosphate</name>
        <dbReference type="ChEBI" id="CHEBI:57623"/>
    </ligand>
</feature>
<dbReference type="EMBL" id="CAADFJ010000312">
    <property type="protein sequence ID" value="VFK05921.1"/>
    <property type="molecule type" value="Genomic_DNA"/>
</dbReference>
<evidence type="ECO:0000256" key="3">
    <source>
        <dbReference type="ARBA" id="ARBA00023004"/>
    </source>
</evidence>
<keyword evidence="5" id="KW-0560">Oxidoreductase</keyword>
<feature type="active site" description="Proton donor" evidence="5">
    <location>
        <position position="130"/>
    </location>
</feature>
<dbReference type="Gene3D" id="3.40.1010.20">
    <property type="entry name" value="4-hydroxy-3-methylbut-2-enyl diphosphate reductase, catalytic domain"/>
    <property type="match status" value="2"/>
</dbReference>
<comment type="pathway">
    <text evidence="5">Isoprenoid biosynthesis; isopentenyl diphosphate biosynthesis via DXP pathway; isopentenyl diphosphate from 1-deoxy-D-xylulose 5-phosphate: step 6/6.</text>
</comment>
<feature type="binding site" evidence="5">
    <location>
        <position position="168"/>
    </location>
    <ligand>
        <name>(2E)-4-hydroxy-3-methylbut-2-enyl diphosphate</name>
        <dbReference type="ChEBI" id="CHEBI:128753"/>
    </ligand>
</feature>
<feature type="binding site" evidence="5">
    <location>
        <position position="100"/>
    </location>
    <ligand>
        <name>[4Fe-4S] cluster</name>
        <dbReference type="ChEBI" id="CHEBI:49883"/>
    </ligand>
</feature>
<dbReference type="GO" id="GO:0051745">
    <property type="term" value="F:4-hydroxy-3-methylbut-2-enyl diphosphate reductase activity"/>
    <property type="evidence" value="ECO:0007669"/>
    <property type="project" value="UniProtKB-UniRule"/>
</dbReference>
<feature type="binding site" evidence="5">
    <location>
        <position position="198"/>
    </location>
    <ligand>
        <name>[4Fe-4S] cluster</name>
        <dbReference type="ChEBI" id="CHEBI:49883"/>
    </ligand>
</feature>
<dbReference type="UniPathway" id="UPA00056">
    <property type="reaction ID" value="UER00097"/>
</dbReference>
<comment type="pathway">
    <text evidence="5">Isoprenoid biosynthesis; dimethylallyl diphosphate biosynthesis; dimethylallyl diphosphate from (2E)-4-hydroxy-3-methylbutenyl diphosphate: step 1/1.</text>
</comment>
<keyword evidence="5" id="KW-0414">Isoprene biosynthesis</keyword>
<evidence type="ECO:0000313" key="7">
    <source>
        <dbReference type="EMBL" id="VFK03945.1"/>
    </source>
</evidence>